<dbReference type="AlphaFoldDB" id="A0A1J1HGG5"/>
<gene>
    <name evidence="1" type="ORF">CLUMA_CG000879</name>
</gene>
<sequence length="83" mass="9838">MTISFVQSRRSTTTDRQFSQIFLMFPVDLMPDPFVSLKYTLMCWHDENIKEIYILGRGDEKGRYLKPHDQIKVIVPKPIESNF</sequence>
<dbReference type="Proteomes" id="UP000183832">
    <property type="component" value="Unassembled WGS sequence"/>
</dbReference>
<evidence type="ECO:0000313" key="1">
    <source>
        <dbReference type="EMBL" id="CRK87104.1"/>
    </source>
</evidence>
<organism evidence="1 2">
    <name type="scientific">Clunio marinus</name>
    <dbReference type="NCBI Taxonomy" id="568069"/>
    <lineage>
        <taxon>Eukaryota</taxon>
        <taxon>Metazoa</taxon>
        <taxon>Ecdysozoa</taxon>
        <taxon>Arthropoda</taxon>
        <taxon>Hexapoda</taxon>
        <taxon>Insecta</taxon>
        <taxon>Pterygota</taxon>
        <taxon>Neoptera</taxon>
        <taxon>Endopterygota</taxon>
        <taxon>Diptera</taxon>
        <taxon>Nematocera</taxon>
        <taxon>Chironomoidea</taxon>
        <taxon>Chironomidae</taxon>
        <taxon>Clunio</taxon>
    </lineage>
</organism>
<proteinExistence type="predicted"/>
<reference evidence="1 2" key="1">
    <citation type="submission" date="2015-04" db="EMBL/GenBank/DDBJ databases">
        <authorList>
            <person name="Syromyatnikov M.Y."/>
            <person name="Popov V.N."/>
        </authorList>
    </citation>
    <scope>NUCLEOTIDE SEQUENCE [LARGE SCALE GENOMIC DNA]</scope>
</reference>
<name>A0A1J1HGG5_9DIPT</name>
<protein>
    <submittedName>
        <fullName evidence="1">CLUMA_CG000879, isoform A</fullName>
    </submittedName>
</protein>
<keyword evidence="2" id="KW-1185">Reference proteome</keyword>
<dbReference type="EMBL" id="CVRI01000003">
    <property type="protein sequence ID" value="CRK87104.1"/>
    <property type="molecule type" value="Genomic_DNA"/>
</dbReference>
<accession>A0A1J1HGG5</accession>
<evidence type="ECO:0000313" key="2">
    <source>
        <dbReference type="Proteomes" id="UP000183832"/>
    </source>
</evidence>